<evidence type="ECO:0000313" key="4">
    <source>
        <dbReference type="EMBL" id="GAA2423551.1"/>
    </source>
</evidence>
<evidence type="ECO:0000256" key="2">
    <source>
        <dbReference type="SAM" id="Phobius"/>
    </source>
</evidence>
<dbReference type="InterPro" id="IPR012867">
    <property type="entry name" value="DUF1648"/>
</dbReference>
<feature type="transmembrane region" description="Helical" evidence="2">
    <location>
        <begin position="92"/>
        <end position="113"/>
    </location>
</feature>
<evidence type="ECO:0000259" key="3">
    <source>
        <dbReference type="Pfam" id="PF07853"/>
    </source>
</evidence>
<proteinExistence type="predicted"/>
<keyword evidence="2" id="KW-0812">Transmembrane</keyword>
<keyword evidence="5" id="KW-1185">Reference proteome</keyword>
<dbReference type="Pfam" id="PF07853">
    <property type="entry name" value="DUF1648"/>
    <property type="match status" value="1"/>
</dbReference>
<protein>
    <recommendedName>
        <fullName evidence="3">DUF1648 domain-containing protein</fullName>
    </recommendedName>
</protein>
<feature type="transmembrane region" description="Helical" evidence="2">
    <location>
        <begin position="46"/>
        <end position="66"/>
    </location>
</feature>
<organism evidence="4 5">
    <name type="scientific">Streptomyces glaucus</name>
    <dbReference type="NCBI Taxonomy" id="284029"/>
    <lineage>
        <taxon>Bacteria</taxon>
        <taxon>Bacillati</taxon>
        <taxon>Actinomycetota</taxon>
        <taxon>Actinomycetes</taxon>
        <taxon>Kitasatosporales</taxon>
        <taxon>Streptomycetaceae</taxon>
        <taxon>Streptomyces</taxon>
    </lineage>
</organism>
<comment type="caution">
    <text evidence="4">The sequence shown here is derived from an EMBL/GenBank/DDBJ whole genome shotgun (WGS) entry which is preliminary data.</text>
</comment>
<sequence>MGPGTTAEDRLTAATAPPRSRLSDSDLFLASASHRMISVMVFSSSLRSWLFPNAVLLAVMGVWGAIRYPHLPARIPEHIGADGVDAWTDRSIGSAFILVFLYAGMTVLMTGCAELTLRMTPRDELADTGKPSSAAGSFSFLLNRPGSRASARRIARALLLFNTLIGLSLLMGCGILWRSAPDPDVPGWLLAAMTTPLLAGTALTVAVALADRKH</sequence>
<name>A0ABP5WAU3_9ACTN</name>
<evidence type="ECO:0000313" key="5">
    <source>
        <dbReference type="Proteomes" id="UP001500460"/>
    </source>
</evidence>
<dbReference type="EMBL" id="BAAATK010000003">
    <property type="protein sequence ID" value="GAA2423551.1"/>
    <property type="molecule type" value="Genomic_DNA"/>
</dbReference>
<gene>
    <name evidence="4" type="ORF">GCM10010421_07310</name>
</gene>
<keyword evidence="2" id="KW-1133">Transmembrane helix</keyword>
<feature type="transmembrane region" description="Helical" evidence="2">
    <location>
        <begin position="157"/>
        <end position="177"/>
    </location>
</feature>
<evidence type="ECO:0000256" key="1">
    <source>
        <dbReference type="SAM" id="MobiDB-lite"/>
    </source>
</evidence>
<reference evidence="5" key="1">
    <citation type="journal article" date="2019" name="Int. J. Syst. Evol. Microbiol.">
        <title>The Global Catalogue of Microorganisms (GCM) 10K type strain sequencing project: providing services to taxonomists for standard genome sequencing and annotation.</title>
        <authorList>
            <consortium name="The Broad Institute Genomics Platform"/>
            <consortium name="The Broad Institute Genome Sequencing Center for Infectious Disease"/>
            <person name="Wu L."/>
            <person name="Ma J."/>
        </authorList>
    </citation>
    <scope>NUCLEOTIDE SEQUENCE [LARGE SCALE GENOMIC DNA]</scope>
    <source>
        <strain evidence="5">JCM 6922</strain>
    </source>
</reference>
<feature type="region of interest" description="Disordered" evidence="1">
    <location>
        <begin position="1"/>
        <end position="21"/>
    </location>
</feature>
<keyword evidence="2" id="KW-0472">Membrane</keyword>
<dbReference type="Proteomes" id="UP001500460">
    <property type="component" value="Unassembled WGS sequence"/>
</dbReference>
<feature type="transmembrane region" description="Helical" evidence="2">
    <location>
        <begin position="189"/>
        <end position="210"/>
    </location>
</feature>
<accession>A0ABP5WAU3</accession>
<feature type="domain" description="DUF1648" evidence="3">
    <location>
        <begin position="56"/>
        <end position="101"/>
    </location>
</feature>